<reference evidence="3 4" key="1">
    <citation type="submission" date="2019-02" db="EMBL/GenBank/DDBJ databases">
        <title>Genomic Encyclopedia of Type Strains, Phase IV (KMG-IV): sequencing the most valuable type-strain genomes for metagenomic binning, comparative biology and taxonomic classification.</title>
        <authorList>
            <person name="Goeker M."/>
        </authorList>
    </citation>
    <scope>NUCLEOTIDE SEQUENCE [LARGE SCALE GENOMIC DNA]</scope>
    <source>
        <strain evidence="3 4">DSM 19570</strain>
    </source>
</reference>
<keyword evidence="1" id="KW-1133">Transmembrane helix</keyword>
<protein>
    <submittedName>
        <fullName evidence="3">Rhodanese-related sulfurtransferase</fullName>
    </submittedName>
</protein>
<dbReference type="PANTHER" id="PTHR43031">
    <property type="entry name" value="FAD-DEPENDENT OXIDOREDUCTASE"/>
    <property type="match status" value="1"/>
</dbReference>
<organism evidence="3 4">
    <name type="scientific">Rivibacter subsaxonicus</name>
    <dbReference type="NCBI Taxonomy" id="457575"/>
    <lineage>
        <taxon>Bacteria</taxon>
        <taxon>Pseudomonadati</taxon>
        <taxon>Pseudomonadota</taxon>
        <taxon>Betaproteobacteria</taxon>
        <taxon>Burkholderiales</taxon>
        <taxon>Rivibacter</taxon>
    </lineage>
</organism>
<feature type="domain" description="Rhodanese" evidence="2">
    <location>
        <begin position="65"/>
        <end position="155"/>
    </location>
</feature>
<dbReference type="GO" id="GO:0016740">
    <property type="term" value="F:transferase activity"/>
    <property type="evidence" value="ECO:0007669"/>
    <property type="project" value="UniProtKB-KW"/>
</dbReference>
<dbReference type="AlphaFoldDB" id="A0A4Q7VZT1"/>
<name>A0A4Q7VZT1_9BURK</name>
<dbReference type="PANTHER" id="PTHR43031:SF1">
    <property type="entry name" value="PYRIDINE NUCLEOTIDE-DISULPHIDE OXIDOREDUCTASE"/>
    <property type="match status" value="1"/>
</dbReference>
<dbReference type="SMART" id="SM00450">
    <property type="entry name" value="RHOD"/>
    <property type="match status" value="1"/>
</dbReference>
<keyword evidence="1" id="KW-0812">Transmembrane</keyword>
<evidence type="ECO:0000256" key="1">
    <source>
        <dbReference type="SAM" id="Phobius"/>
    </source>
</evidence>
<dbReference type="EMBL" id="SHKP01000004">
    <property type="protein sequence ID" value="RZU02377.1"/>
    <property type="molecule type" value="Genomic_DNA"/>
</dbReference>
<evidence type="ECO:0000313" key="4">
    <source>
        <dbReference type="Proteomes" id="UP000293671"/>
    </source>
</evidence>
<keyword evidence="3" id="KW-0808">Transferase</keyword>
<dbReference type="Pfam" id="PF00581">
    <property type="entry name" value="Rhodanese"/>
    <property type="match status" value="1"/>
</dbReference>
<dbReference type="InterPro" id="IPR001763">
    <property type="entry name" value="Rhodanese-like_dom"/>
</dbReference>
<keyword evidence="4" id="KW-1185">Reference proteome</keyword>
<dbReference type="InterPro" id="IPR050229">
    <property type="entry name" value="GlpE_sulfurtransferase"/>
</dbReference>
<keyword evidence="1" id="KW-0472">Membrane</keyword>
<evidence type="ECO:0000259" key="2">
    <source>
        <dbReference type="PROSITE" id="PS50206"/>
    </source>
</evidence>
<evidence type="ECO:0000313" key="3">
    <source>
        <dbReference type="EMBL" id="RZU02377.1"/>
    </source>
</evidence>
<gene>
    <name evidence="3" type="ORF">EV670_0400</name>
</gene>
<comment type="caution">
    <text evidence="3">The sequence shown here is derived from an EMBL/GenBank/DDBJ whole genome shotgun (WGS) entry which is preliminary data.</text>
</comment>
<accession>A0A4Q7VZT1</accession>
<dbReference type="CDD" id="cd00158">
    <property type="entry name" value="RHOD"/>
    <property type="match status" value="1"/>
</dbReference>
<dbReference type="Gene3D" id="3.40.250.10">
    <property type="entry name" value="Rhodanese-like domain"/>
    <property type="match status" value="1"/>
</dbReference>
<dbReference type="InterPro" id="IPR036873">
    <property type="entry name" value="Rhodanese-like_dom_sf"/>
</dbReference>
<dbReference type="SUPFAM" id="SSF52821">
    <property type="entry name" value="Rhodanese/Cell cycle control phosphatase"/>
    <property type="match status" value="1"/>
</dbReference>
<dbReference type="Proteomes" id="UP000293671">
    <property type="component" value="Unassembled WGS sequence"/>
</dbReference>
<proteinExistence type="predicted"/>
<sequence length="158" mass="16263">MGKATGILESPTSSLIPSTPVSFFLDNWYLFLAAAVSGAALLWPVIGKKGGASSVSPAEAVTLINREKAVLVDVSEPAEYAAGHALNARHVPFGELESSPKGLPTNKSLPVLLMCPTGARAGRAVGVLAKLGFQNVRSVAGGLSAWREAQLPVEKSAG</sequence>
<feature type="transmembrane region" description="Helical" evidence="1">
    <location>
        <begin position="28"/>
        <end position="46"/>
    </location>
</feature>
<dbReference type="PROSITE" id="PS50206">
    <property type="entry name" value="RHODANESE_3"/>
    <property type="match status" value="1"/>
</dbReference>